<feature type="compositionally biased region" description="Basic and acidic residues" evidence="1">
    <location>
        <begin position="58"/>
        <end position="68"/>
    </location>
</feature>
<evidence type="ECO:0000256" key="2">
    <source>
        <dbReference type="SAM" id="SignalP"/>
    </source>
</evidence>
<feature type="region of interest" description="Disordered" evidence="1">
    <location>
        <begin position="58"/>
        <end position="98"/>
    </location>
</feature>
<reference evidence="3 4" key="1">
    <citation type="journal article" date="2017" name="Curr. Biol.">
        <title>Genome architecture and evolution of a unichromosomal asexual nematode.</title>
        <authorList>
            <person name="Fradin H."/>
            <person name="Zegar C."/>
            <person name="Gutwein M."/>
            <person name="Lucas J."/>
            <person name="Kovtun M."/>
            <person name="Corcoran D."/>
            <person name="Baugh L.R."/>
            <person name="Kiontke K."/>
            <person name="Gunsalus K."/>
            <person name="Fitch D.H."/>
            <person name="Piano F."/>
        </authorList>
    </citation>
    <scope>NUCLEOTIDE SEQUENCE [LARGE SCALE GENOMIC DNA]</scope>
    <source>
        <strain evidence="3">PF1309</strain>
    </source>
</reference>
<name>A0A2A2LC61_9BILA</name>
<evidence type="ECO:0000313" key="4">
    <source>
        <dbReference type="Proteomes" id="UP000218231"/>
    </source>
</evidence>
<keyword evidence="2" id="KW-0732">Signal</keyword>
<organism evidence="3 4">
    <name type="scientific">Diploscapter pachys</name>
    <dbReference type="NCBI Taxonomy" id="2018661"/>
    <lineage>
        <taxon>Eukaryota</taxon>
        <taxon>Metazoa</taxon>
        <taxon>Ecdysozoa</taxon>
        <taxon>Nematoda</taxon>
        <taxon>Chromadorea</taxon>
        <taxon>Rhabditida</taxon>
        <taxon>Rhabditina</taxon>
        <taxon>Rhabditomorpha</taxon>
        <taxon>Rhabditoidea</taxon>
        <taxon>Rhabditidae</taxon>
        <taxon>Diploscapter</taxon>
    </lineage>
</organism>
<evidence type="ECO:0000256" key="1">
    <source>
        <dbReference type="SAM" id="MobiDB-lite"/>
    </source>
</evidence>
<sequence length="98" mass="11036">MRPLQFSFLFCILPLANRSFRPFLLAIPLLLRGCCQTASLHERHTKLDKCELGLSEMSERMGEGGGREAEEEIESEGDEESRHWQVEEGEGQGNTGRG</sequence>
<feature type="signal peptide" evidence="2">
    <location>
        <begin position="1"/>
        <end position="19"/>
    </location>
</feature>
<keyword evidence="4" id="KW-1185">Reference proteome</keyword>
<comment type="caution">
    <text evidence="3">The sequence shown here is derived from an EMBL/GenBank/DDBJ whole genome shotgun (WGS) entry which is preliminary data.</text>
</comment>
<accession>A0A2A2LC61</accession>
<dbReference type="Proteomes" id="UP000218231">
    <property type="component" value="Unassembled WGS sequence"/>
</dbReference>
<gene>
    <name evidence="3" type="ORF">WR25_22942</name>
</gene>
<evidence type="ECO:0008006" key="5">
    <source>
        <dbReference type="Google" id="ProtNLM"/>
    </source>
</evidence>
<dbReference type="AlphaFoldDB" id="A0A2A2LC61"/>
<dbReference type="EMBL" id="LIAE01006923">
    <property type="protein sequence ID" value="PAV83782.1"/>
    <property type="molecule type" value="Genomic_DNA"/>
</dbReference>
<evidence type="ECO:0000313" key="3">
    <source>
        <dbReference type="EMBL" id="PAV83782.1"/>
    </source>
</evidence>
<protein>
    <recommendedName>
        <fullName evidence="5">Secreted protein</fullName>
    </recommendedName>
</protein>
<feature type="chain" id="PRO_5013262862" description="Secreted protein" evidence="2">
    <location>
        <begin position="20"/>
        <end position="98"/>
    </location>
</feature>
<feature type="compositionally biased region" description="Acidic residues" evidence="1">
    <location>
        <begin position="69"/>
        <end position="79"/>
    </location>
</feature>
<proteinExistence type="predicted"/>